<dbReference type="GO" id="GO:0017000">
    <property type="term" value="P:antibiotic biosynthetic process"/>
    <property type="evidence" value="ECO:0007669"/>
    <property type="project" value="UniProtKB-ARBA"/>
</dbReference>
<evidence type="ECO:0000256" key="1">
    <source>
        <dbReference type="ARBA" id="ARBA00009995"/>
    </source>
</evidence>
<gene>
    <name evidence="4" type="ORF">Sxan_42110</name>
</gene>
<dbReference type="InterPro" id="IPR010610">
    <property type="entry name" value="EryCIII-like_C"/>
</dbReference>
<dbReference type="InterPro" id="IPR006326">
    <property type="entry name" value="UDPGT_MGT-like"/>
</dbReference>
<dbReference type="NCBIfam" id="TIGR01426">
    <property type="entry name" value="MGT"/>
    <property type="match status" value="1"/>
</dbReference>
<dbReference type="RefSeq" id="WP_051902525.1">
    <property type="nucleotide sequence ID" value="NZ_BNEE01000006.1"/>
</dbReference>
<keyword evidence="5" id="KW-1185">Reference proteome</keyword>
<keyword evidence="2" id="KW-0808">Transferase</keyword>
<evidence type="ECO:0000313" key="4">
    <source>
        <dbReference type="EMBL" id="GHI86847.1"/>
    </source>
</evidence>
<dbReference type="EMBL" id="BNEE01000006">
    <property type="protein sequence ID" value="GHI86847.1"/>
    <property type="molecule type" value="Genomic_DNA"/>
</dbReference>
<dbReference type="CDD" id="cd03784">
    <property type="entry name" value="GT1_Gtf-like"/>
    <property type="match status" value="1"/>
</dbReference>
<dbReference type="FunFam" id="3.40.50.2000:FF:000072">
    <property type="entry name" value="Glycosyl transferase"/>
    <property type="match status" value="1"/>
</dbReference>
<dbReference type="PANTHER" id="PTHR48050">
    <property type="entry name" value="STEROL 3-BETA-GLUCOSYLTRANSFERASE"/>
    <property type="match status" value="1"/>
</dbReference>
<reference evidence="4" key="1">
    <citation type="submission" date="2020-09" db="EMBL/GenBank/DDBJ databases">
        <title>Whole genome shotgun sequence of Streptomyces xanthophaeus NBRC 12829.</title>
        <authorList>
            <person name="Komaki H."/>
            <person name="Tamura T."/>
        </authorList>
    </citation>
    <scope>NUCLEOTIDE SEQUENCE</scope>
    <source>
        <strain evidence="4">NBRC 12829</strain>
    </source>
</reference>
<dbReference type="Proteomes" id="UP000600026">
    <property type="component" value="Unassembled WGS sequence"/>
</dbReference>
<dbReference type="Gene3D" id="3.40.50.2000">
    <property type="entry name" value="Glycogen Phosphorylase B"/>
    <property type="match status" value="2"/>
</dbReference>
<dbReference type="Pfam" id="PF06722">
    <property type="entry name" value="EryCIII-like_C"/>
    <property type="match status" value="1"/>
</dbReference>
<evidence type="ECO:0000256" key="2">
    <source>
        <dbReference type="ARBA" id="ARBA00022679"/>
    </source>
</evidence>
<dbReference type="InterPro" id="IPR050426">
    <property type="entry name" value="Glycosyltransferase_28"/>
</dbReference>
<comment type="similarity">
    <text evidence="1">Belongs to the UDP-glycosyltransferase family.</text>
</comment>
<name>A0A919GXQ9_9ACTN</name>
<dbReference type="SUPFAM" id="SSF53756">
    <property type="entry name" value="UDP-Glycosyltransferase/glycogen phosphorylase"/>
    <property type="match status" value="1"/>
</dbReference>
<dbReference type="PANTHER" id="PTHR48050:SF13">
    <property type="entry name" value="STEROL 3-BETA-GLUCOSYLTRANSFERASE UGT80A2"/>
    <property type="match status" value="1"/>
</dbReference>
<feature type="domain" description="Erythromycin biosynthesis protein CIII-like C-terminal" evidence="3">
    <location>
        <begin position="258"/>
        <end position="384"/>
    </location>
</feature>
<dbReference type="OrthoDB" id="3863369at2"/>
<dbReference type="AlphaFoldDB" id="A0A919GXQ9"/>
<protein>
    <submittedName>
        <fullName evidence="4">UDP glycosyltransferase</fullName>
    </submittedName>
</protein>
<comment type="caution">
    <text evidence="4">The sequence shown here is derived from an EMBL/GenBank/DDBJ whole genome shotgun (WGS) entry which is preliminary data.</text>
</comment>
<dbReference type="InterPro" id="IPR002213">
    <property type="entry name" value="UDP_glucos_trans"/>
</dbReference>
<dbReference type="GO" id="GO:0008194">
    <property type="term" value="F:UDP-glycosyltransferase activity"/>
    <property type="evidence" value="ECO:0007669"/>
    <property type="project" value="InterPro"/>
</dbReference>
<evidence type="ECO:0000259" key="3">
    <source>
        <dbReference type="Pfam" id="PF06722"/>
    </source>
</evidence>
<dbReference type="GO" id="GO:0016758">
    <property type="term" value="F:hexosyltransferase activity"/>
    <property type="evidence" value="ECO:0007669"/>
    <property type="project" value="InterPro"/>
</dbReference>
<proteinExistence type="inferred from homology"/>
<organism evidence="4 5">
    <name type="scientific">Streptomyces xanthophaeus</name>
    <dbReference type="NCBI Taxonomy" id="67385"/>
    <lineage>
        <taxon>Bacteria</taxon>
        <taxon>Bacillati</taxon>
        <taxon>Actinomycetota</taxon>
        <taxon>Actinomycetes</taxon>
        <taxon>Kitasatosporales</taxon>
        <taxon>Streptomycetaceae</taxon>
        <taxon>Streptomyces</taxon>
    </lineage>
</organism>
<accession>A0A919GXQ9</accession>
<evidence type="ECO:0000313" key="5">
    <source>
        <dbReference type="Proteomes" id="UP000600026"/>
    </source>
</evidence>
<sequence length="402" mass="42405">MPASPPDRAVGSRGPGRHVAVVTAAAHSHIGPLLGPVSELVRRGVRVSYATTEEFAPLVEAAGATAVVFRSSLPADPAHWPTDVRRLPLLYLADARALLPVLEAHFDADRPDLVLTEDPAGAGSVLAAKWGIPSMQVWTYFATPRHWSLAAPGAPGANPVADEFLSGLSGFLADEGIGTPVREHLDGALSGGLVMVPRSFHPDGDTFGDAYTFAGPALPPPPESPRWTPPADGTPVALVTLGSLDHGHPEFFRTAAEAFAGLDWHVVMAVGDRTDPVALSPLPPNVELHRWVPQRDVMEHASLVVHHGGMATTVECLHHGVPSVVVPRLPEQAGTAARVRALGLGTALPLRSVTADVLRRAVLAVHAHDGVRRRARAMRDEIRSLNGAAVAADAVERRLPPV</sequence>